<protein>
    <recommendedName>
        <fullName evidence="3">Tryptophan synthase subunit beta like protein</fullName>
    </recommendedName>
</protein>
<keyword evidence="2" id="KW-1185">Reference proteome</keyword>
<dbReference type="EMBL" id="JACYTO010000002">
    <property type="protein sequence ID" value="MBD8504198.1"/>
    <property type="molecule type" value="Genomic_DNA"/>
</dbReference>
<dbReference type="Proteomes" id="UP000603602">
    <property type="component" value="Unassembled WGS sequence"/>
</dbReference>
<name>A0ABR9BCX1_9RHOO</name>
<reference evidence="2" key="1">
    <citation type="submission" date="2023-07" db="EMBL/GenBank/DDBJ databases">
        <title>Thauera sp. CAU 1555 isolated from sand of Yaerae Beach.</title>
        <authorList>
            <person name="Kim W."/>
        </authorList>
    </citation>
    <scope>NUCLEOTIDE SEQUENCE [LARGE SCALE GENOMIC DNA]</scope>
    <source>
        <strain evidence="2">CAU 1555</strain>
    </source>
</reference>
<accession>A0ABR9BCX1</accession>
<organism evidence="1 2">
    <name type="scientific">Thauera sedimentorum</name>
    <dbReference type="NCBI Taxonomy" id="2767595"/>
    <lineage>
        <taxon>Bacteria</taxon>
        <taxon>Pseudomonadati</taxon>
        <taxon>Pseudomonadota</taxon>
        <taxon>Betaproteobacteria</taxon>
        <taxon>Rhodocyclales</taxon>
        <taxon>Zoogloeaceae</taxon>
        <taxon>Thauera</taxon>
    </lineage>
</organism>
<comment type="caution">
    <text evidence="1">The sequence shown here is derived from an EMBL/GenBank/DDBJ whole genome shotgun (WGS) entry which is preliminary data.</text>
</comment>
<sequence>MVYIKRDEQGRIVAAGHEPDGPGWEQAAGDEPEVAVFAQALVSGDQGLAASDLALVRVLEDVIDLLVERSVIRFTDLPAPAQEKLNARRSARASLRQLNLLDDDAGVI</sequence>
<gene>
    <name evidence="1" type="ORF">IFO67_14980</name>
</gene>
<evidence type="ECO:0000313" key="1">
    <source>
        <dbReference type="EMBL" id="MBD8504198.1"/>
    </source>
</evidence>
<evidence type="ECO:0008006" key="3">
    <source>
        <dbReference type="Google" id="ProtNLM"/>
    </source>
</evidence>
<dbReference type="RefSeq" id="WP_187718968.1">
    <property type="nucleotide sequence ID" value="NZ_JACTAH010000002.1"/>
</dbReference>
<evidence type="ECO:0000313" key="2">
    <source>
        <dbReference type="Proteomes" id="UP000603602"/>
    </source>
</evidence>
<proteinExistence type="predicted"/>